<comment type="caution">
    <text evidence="9">The sequence shown here is derived from an EMBL/GenBank/DDBJ whole genome shotgun (WGS) entry which is preliminary data.</text>
</comment>
<evidence type="ECO:0000256" key="8">
    <source>
        <dbReference type="ARBA" id="ARBA00022833"/>
    </source>
</evidence>
<keyword evidence="4" id="KW-0540">Nuclease</keyword>
<name>A0A8J6CHJ8_DIALT</name>
<evidence type="ECO:0000256" key="4">
    <source>
        <dbReference type="ARBA" id="ARBA00022722"/>
    </source>
</evidence>
<dbReference type="Gene3D" id="3.60.15.10">
    <property type="entry name" value="Ribonuclease Z/Hydroxyacylglutathione hydrolase-like"/>
    <property type="match status" value="1"/>
</dbReference>
<reference evidence="9" key="1">
    <citation type="submission" date="2021-05" db="EMBL/GenBank/DDBJ databases">
        <title>The genome of the haptophyte Pavlova lutheri (Diacronema luteri, Pavlovales) - a model for lipid biosynthesis in eukaryotic algae.</title>
        <authorList>
            <person name="Hulatt C.J."/>
            <person name="Posewitz M.C."/>
        </authorList>
    </citation>
    <scope>NUCLEOTIDE SEQUENCE</scope>
    <source>
        <strain evidence="9">NIVA-4/92</strain>
    </source>
</reference>
<dbReference type="Pfam" id="PF23023">
    <property type="entry name" value="Anti-Pycsar_Apyc1"/>
    <property type="match status" value="1"/>
</dbReference>
<dbReference type="InterPro" id="IPR013471">
    <property type="entry name" value="RNase_Z/BN"/>
</dbReference>
<proteinExistence type="inferred from homology"/>
<evidence type="ECO:0000256" key="2">
    <source>
        <dbReference type="ARBA" id="ARBA00011738"/>
    </source>
</evidence>
<keyword evidence="6" id="KW-0255">Endonuclease</keyword>
<dbReference type="PANTHER" id="PTHR46018">
    <property type="entry name" value="ZINC PHOSPHODIESTERASE ELAC PROTEIN 1"/>
    <property type="match status" value="1"/>
</dbReference>
<comment type="subunit">
    <text evidence="2">Homodimer.</text>
</comment>
<dbReference type="GO" id="GO:0046872">
    <property type="term" value="F:metal ion binding"/>
    <property type="evidence" value="ECO:0007669"/>
    <property type="project" value="UniProtKB-KW"/>
</dbReference>
<dbReference type="EMBL" id="JAGTXO010000005">
    <property type="protein sequence ID" value="KAG8467828.1"/>
    <property type="molecule type" value="Genomic_DNA"/>
</dbReference>
<keyword evidence="3" id="KW-0819">tRNA processing</keyword>
<dbReference type="PANTHER" id="PTHR46018:SF2">
    <property type="entry name" value="ZINC PHOSPHODIESTERASE ELAC PROTEIN 1"/>
    <property type="match status" value="1"/>
</dbReference>
<keyword evidence="8" id="KW-0862">Zinc</keyword>
<dbReference type="GO" id="GO:0042781">
    <property type="term" value="F:3'-tRNA processing endoribonuclease activity"/>
    <property type="evidence" value="ECO:0007669"/>
    <property type="project" value="TreeGrafter"/>
</dbReference>
<dbReference type="SUPFAM" id="SSF56281">
    <property type="entry name" value="Metallo-hydrolase/oxidoreductase"/>
    <property type="match status" value="1"/>
</dbReference>
<gene>
    <name evidence="9" type="ORF">KFE25_006880</name>
</gene>
<sequence length="418" mass="43653">MARNAPALAGAGAPTARRAKLLGPLEVVFLGTCSSAPSSTRNQQAVALRAAGATWLFDCGEATQKQMMASGWRTSAVARIFISHMHGDHIFGLPGMLCNVGTSWPQGGHHVTIVGPLGLRQWVRVALAVSFSSLGEGNTYSVHELVGLEADAARGAFDNGFLRAASGPLHPCERDGLDIAPDSSGVWHIPPLASDPPMRVRAAELSHRVPTVGFAALEDERPGGVDAASLLPILAAEGVPASAIGALKRGEPLSLPSGRVLTAAEFVRPSTRRKLVVLGDLSAASDAMCELASDCDLLVHEATNAYLERDRERQPTASAESVEAAATLKGHSTPQMAGRLARRVRARNLALTHFSAMYSGAVDEASLLVMAEIESLARQECKLAGTAVFAARDLMSLTVAVDGRVTVDAGPDGDEPAA</sequence>
<evidence type="ECO:0000256" key="1">
    <source>
        <dbReference type="ARBA" id="ARBA00001947"/>
    </source>
</evidence>
<dbReference type="CDD" id="cd07717">
    <property type="entry name" value="RNaseZ_ZiPD-like_MBL-fold"/>
    <property type="match status" value="1"/>
</dbReference>
<dbReference type="AlphaFoldDB" id="A0A8J6CHJ8"/>
<dbReference type="GO" id="GO:0005634">
    <property type="term" value="C:nucleus"/>
    <property type="evidence" value="ECO:0007669"/>
    <property type="project" value="TreeGrafter"/>
</dbReference>
<evidence type="ECO:0000256" key="6">
    <source>
        <dbReference type="ARBA" id="ARBA00022759"/>
    </source>
</evidence>
<dbReference type="OMA" id="GTQRQMM"/>
<keyword evidence="7" id="KW-0378">Hydrolase</keyword>
<keyword evidence="10" id="KW-1185">Reference proteome</keyword>
<dbReference type="HAMAP" id="MF_01818">
    <property type="entry name" value="RNase_Z_BN"/>
    <property type="match status" value="1"/>
</dbReference>
<evidence type="ECO:0000256" key="7">
    <source>
        <dbReference type="ARBA" id="ARBA00022801"/>
    </source>
</evidence>
<evidence type="ECO:0000256" key="3">
    <source>
        <dbReference type="ARBA" id="ARBA00022694"/>
    </source>
</evidence>
<accession>A0A8J6CHJ8</accession>
<dbReference type="Proteomes" id="UP000751190">
    <property type="component" value="Unassembled WGS sequence"/>
</dbReference>
<dbReference type="InterPro" id="IPR036866">
    <property type="entry name" value="RibonucZ/Hydroxyglut_hydro"/>
</dbReference>
<protein>
    <submittedName>
        <fullName evidence="9">Uncharacterized protein</fullName>
    </submittedName>
</protein>
<evidence type="ECO:0000313" key="10">
    <source>
        <dbReference type="Proteomes" id="UP000751190"/>
    </source>
</evidence>
<comment type="cofactor">
    <cofactor evidence="1">
        <name>Zn(2+)</name>
        <dbReference type="ChEBI" id="CHEBI:29105"/>
    </cofactor>
</comment>
<keyword evidence="5" id="KW-0479">Metal-binding</keyword>
<dbReference type="OrthoDB" id="527344at2759"/>
<organism evidence="9 10">
    <name type="scientific">Diacronema lutheri</name>
    <name type="common">Unicellular marine alga</name>
    <name type="synonym">Monochrysis lutheri</name>
    <dbReference type="NCBI Taxonomy" id="2081491"/>
    <lineage>
        <taxon>Eukaryota</taxon>
        <taxon>Haptista</taxon>
        <taxon>Haptophyta</taxon>
        <taxon>Pavlovophyceae</taxon>
        <taxon>Pavlovales</taxon>
        <taxon>Pavlovaceae</taxon>
        <taxon>Diacronema</taxon>
    </lineage>
</organism>
<evidence type="ECO:0000313" key="9">
    <source>
        <dbReference type="EMBL" id="KAG8467828.1"/>
    </source>
</evidence>
<evidence type="ECO:0000256" key="5">
    <source>
        <dbReference type="ARBA" id="ARBA00022723"/>
    </source>
</evidence>